<comment type="caution">
    <text evidence="1">The sequence shown here is derived from an EMBL/GenBank/DDBJ whole genome shotgun (WGS) entry which is preliminary data.</text>
</comment>
<dbReference type="PANTHER" id="PTHR30296:SF0">
    <property type="entry name" value="LACTATE UTILIZATION PROTEIN A"/>
    <property type="match status" value="1"/>
</dbReference>
<evidence type="ECO:0008006" key="3">
    <source>
        <dbReference type="Google" id="ProtNLM"/>
    </source>
</evidence>
<dbReference type="PANTHER" id="PTHR30296">
    <property type="entry name" value="UNCHARACTERIZED PROTEIN YKGE"/>
    <property type="match status" value="1"/>
</dbReference>
<evidence type="ECO:0000313" key="2">
    <source>
        <dbReference type="Proteomes" id="UP001596513"/>
    </source>
</evidence>
<proteinExistence type="predicted"/>
<protein>
    <recommendedName>
        <fullName evidence="3">(Fe-S)-binding protein</fullName>
    </recommendedName>
</protein>
<dbReference type="RefSeq" id="WP_380202396.1">
    <property type="nucleotide sequence ID" value="NZ_JBHTEK010000001.1"/>
</dbReference>
<gene>
    <name evidence="1" type="ORF">ACFQT0_09985</name>
</gene>
<organism evidence="1 2">
    <name type="scientific">Hymenobacter humi</name>
    <dbReference type="NCBI Taxonomy" id="1411620"/>
    <lineage>
        <taxon>Bacteria</taxon>
        <taxon>Pseudomonadati</taxon>
        <taxon>Bacteroidota</taxon>
        <taxon>Cytophagia</taxon>
        <taxon>Cytophagales</taxon>
        <taxon>Hymenobacteraceae</taxon>
        <taxon>Hymenobacter</taxon>
    </lineage>
</organism>
<dbReference type="EMBL" id="JBHTEK010000001">
    <property type="protein sequence ID" value="MFC7667678.1"/>
    <property type="molecule type" value="Genomic_DNA"/>
</dbReference>
<sequence>MSEAGISARMGQDRVADHVRSGTQVLTGSDMSCLMHLEGIVRRAKLPMRVMHAAEILNGLTP</sequence>
<accession>A0ABW2U2J0</accession>
<reference evidence="2" key="1">
    <citation type="journal article" date="2019" name="Int. J. Syst. Evol. Microbiol.">
        <title>The Global Catalogue of Microorganisms (GCM) 10K type strain sequencing project: providing services to taxonomists for standard genome sequencing and annotation.</title>
        <authorList>
            <consortium name="The Broad Institute Genomics Platform"/>
            <consortium name="The Broad Institute Genome Sequencing Center for Infectious Disease"/>
            <person name="Wu L."/>
            <person name="Ma J."/>
        </authorList>
    </citation>
    <scope>NUCLEOTIDE SEQUENCE [LARGE SCALE GENOMIC DNA]</scope>
    <source>
        <strain evidence="2">JCM 19635</strain>
    </source>
</reference>
<keyword evidence="2" id="KW-1185">Reference proteome</keyword>
<evidence type="ECO:0000313" key="1">
    <source>
        <dbReference type="EMBL" id="MFC7667678.1"/>
    </source>
</evidence>
<dbReference type="Proteomes" id="UP001596513">
    <property type="component" value="Unassembled WGS sequence"/>
</dbReference>
<name>A0ABW2U2J0_9BACT</name>